<dbReference type="PANTHER" id="PTHR43434:SF1">
    <property type="entry name" value="PHOSPHOGLYCOLATE PHOSPHATASE"/>
    <property type="match status" value="1"/>
</dbReference>
<dbReference type="RefSeq" id="WP_242856683.1">
    <property type="nucleotide sequence ID" value="NZ_CYYV01000005.1"/>
</dbReference>
<dbReference type="Gene3D" id="3.40.50.1000">
    <property type="entry name" value="HAD superfamily/HAD-like"/>
    <property type="match status" value="1"/>
</dbReference>
<dbReference type="GO" id="GO:0006281">
    <property type="term" value="P:DNA repair"/>
    <property type="evidence" value="ECO:0007669"/>
    <property type="project" value="TreeGrafter"/>
</dbReference>
<dbReference type="Proteomes" id="UP000095706">
    <property type="component" value="Unassembled WGS sequence"/>
</dbReference>
<dbReference type="InterPro" id="IPR023214">
    <property type="entry name" value="HAD_sf"/>
</dbReference>
<dbReference type="NCBIfam" id="TIGR01549">
    <property type="entry name" value="HAD-SF-IA-v1"/>
    <property type="match status" value="1"/>
</dbReference>
<dbReference type="InterPro" id="IPR050155">
    <property type="entry name" value="HAD-like_hydrolase_sf"/>
</dbReference>
<protein>
    <submittedName>
        <fullName evidence="1">Phosphoglycolate phosphatase</fullName>
        <ecNumber evidence="1">3.1.3.18</ecNumber>
    </submittedName>
</protein>
<dbReference type="Gene3D" id="1.10.150.240">
    <property type="entry name" value="Putative phosphatase, domain 2"/>
    <property type="match status" value="1"/>
</dbReference>
<dbReference type="Pfam" id="PF13419">
    <property type="entry name" value="HAD_2"/>
    <property type="match status" value="1"/>
</dbReference>
<sequence length="210" mass="23185">MIDSIIFDVDGTLWDSTDVVADAWNQIMEKETDMTPNLTGAVLKGLFGRLLPDIAAVIFHEYPKERQLELIEACCAKEHEALLATPAPVYPGLVDALSILSRHYPLYIVSNCQAGYIEVFLEATGLGHYFKGHLCPGDTGKAKADNIRTIIEQNHLQHAVYVGDTDGDYKATHEAGIPFVHAAYGFGQTENPDYTITFPMDLVTLFVPEN</sequence>
<dbReference type="InterPro" id="IPR036412">
    <property type="entry name" value="HAD-like_sf"/>
</dbReference>
<organism evidence="1 2">
    <name type="scientific">Fusicatenibacter saccharivorans</name>
    <dbReference type="NCBI Taxonomy" id="1150298"/>
    <lineage>
        <taxon>Bacteria</taxon>
        <taxon>Bacillati</taxon>
        <taxon>Bacillota</taxon>
        <taxon>Clostridia</taxon>
        <taxon>Lachnospirales</taxon>
        <taxon>Lachnospiraceae</taxon>
        <taxon>Fusicatenibacter</taxon>
    </lineage>
</organism>
<proteinExistence type="predicted"/>
<dbReference type="EMBL" id="CYYV01000005">
    <property type="protein sequence ID" value="CUO11051.1"/>
    <property type="molecule type" value="Genomic_DNA"/>
</dbReference>
<dbReference type="InterPro" id="IPR006439">
    <property type="entry name" value="HAD-SF_hydro_IA"/>
</dbReference>
<dbReference type="InterPro" id="IPR023198">
    <property type="entry name" value="PGP-like_dom2"/>
</dbReference>
<dbReference type="SFLD" id="SFLDS00003">
    <property type="entry name" value="Haloacid_Dehalogenase"/>
    <property type="match status" value="1"/>
</dbReference>
<gene>
    <name evidence="1" type="primary">gph_2</name>
    <name evidence="1" type="ORF">ERS852406_01306</name>
</gene>
<reference evidence="1 2" key="1">
    <citation type="submission" date="2015-09" db="EMBL/GenBank/DDBJ databases">
        <authorList>
            <consortium name="Pathogen Informatics"/>
        </authorList>
    </citation>
    <scope>NUCLEOTIDE SEQUENCE [LARGE SCALE GENOMIC DNA]</scope>
    <source>
        <strain evidence="1 2">2789STDY5608849</strain>
    </source>
</reference>
<evidence type="ECO:0000313" key="2">
    <source>
        <dbReference type="Proteomes" id="UP000095706"/>
    </source>
</evidence>
<dbReference type="AlphaFoldDB" id="A0A174CBX5"/>
<keyword evidence="1" id="KW-0378">Hydrolase</keyword>
<name>A0A174CBX5_9FIRM</name>
<dbReference type="InterPro" id="IPR041492">
    <property type="entry name" value="HAD_2"/>
</dbReference>
<dbReference type="GO" id="GO:0008967">
    <property type="term" value="F:phosphoglycolate phosphatase activity"/>
    <property type="evidence" value="ECO:0007669"/>
    <property type="project" value="UniProtKB-EC"/>
</dbReference>
<dbReference type="SUPFAM" id="SSF56784">
    <property type="entry name" value="HAD-like"/>
    <property type="match status" value="1"/>
</dbReference>
<dbReference type="SFLD" id="SFLDG01129">
    <property type="entry name" value="C1.5:_HAD__Beta-PGM__Phosphata"/>
    <property type="match status" value="1"/>
</dbReference>
<evidence type="ECO:0000313" key="1">
    <source>
        <dbReference type="EMBL" id="CUO11051.1"/>
    </source>
</evidence>
<dbReference type="EC" id="3.1.3.18" evidence="1"/>
<accession>A0A174CBX5</accession>
<dbReference type="PANTHER" id="PTHR43434">
    <property type="entry name" value="PHOSPHOGLYCOLATE PHOSPHATASE"/>
    <property type="match status" value="1"/>
</dbReference>